<evidence type="ECO:0000313" key="3">
    <source>
        <dbReference type="Proteomes" id="UP001085076"/>
    </source>
</evidence>
<gene>
    <name evidence="2" type="ORF">J5N97_004106</name>
</gene>
<name>A0A9D5D800_9LILI</name>
<proteinExistence type="predicted"/>
<accession>A0A9D5D800</accession>
<evidence type="ECO:0000313" key="2">
    <source>
        <dbReference type="EMBL" id="KAJ0985750.1"/>
    </source>
</evidence>
<feature type="region of interest" description="Disordered" evidence="1">
    <location>
        <begin position="1"/>
        <end position="20"/>
    </location>
</feature>
<organism evidence="2 3">
    <name type="scientific">Dioscorea zingiberensis</name>
    <dbReference type="NCBI Taxonomy" id="325984"/>
    <lineage>
        <taxon>Eukaryota</taxon>
        <taxon>Viridiplantae</taxon>
        <taxon>Streptophyta</taxon>
        <taxon>Embryophyta</taxon>
        <taxon>Tracheophyta</taxon>
        <taxon>Spermatophyta</taxon>
        <taxon>Magnoliopsida</taxon>
        <taxon>Liliopsida</taxon>
        <taxon>Dioscoreales</taxon>
        <taxon>Dioscoreaceae</taxon>
        <taxon>Dioscorea</taxon>
    </lineage>
</organism>
<comment type="caution">
    <text evidence="2">The sequence shown here is derived from an EMBL/GenBank/DDBJ whole genome shotgun (WGS) entry which is preliminary data.</text>
</comment>
<protein>
    <submittedName>
        <fullName evidence="2">Uncharacterized protein</fullName>
    </submittedName>
</protein>
<dbReference type="OrthoDB" id="1931432at2759"/>
<dbReference type="Proteomes" id="UP001085076">
    <property type="component" value="Miscellaneous, Linkage group lg01"/>
</dbReference>
<reference evidence="2" key="1">
    <citation type="submission" date="2021-03" db="EMBL/GenBank/DDBJ databases">
        <authorList>
            <person name="Li Z."/>
            <person name="Yang C."/>
        </authorList>
    </citation>
    <scope>NUCLEOTIDE SEQUENCE</scope>
    <source>
        <strain evidence="2">Dzin_1.0</strain>
        <tissue evidence="2">Leaf</tissue>
    </source>
</reference>
<dbReference type="PANTHER" id="PTHR34374">
    <property type="entry name" value="LARGE RIBOSOMAL RNA SUBUNIT ACCUMULATION PROTEIN YCED HOMOLOG 1, CHLOROPLASTIC"/>
    <property type="match status" value="1"/>
</dbReference>
<dbReference type="PANTHER" id="PTHR34374:SF1">
    <property type="entry name" value="LARGE RIBOSOMAL RNA SUBUNIT ACCUMULATION PROTEIN YCED HOMOLOG 1, CHLOROPLASTIC"/>
    <property type="match status" value="1"/>
</dbReference>
<dbReference type="EMBL" id="JAGGNH010000001">
    <property type="protein sequence ID" value="KAJ0985750.1"/>
    <property type="molecule type" value="Genomic_DNA"/>
</dbReference>
<keyword evidence="3" id="KW-1185">Reference proteome</keyword>
<reference evidence="2" key="2">
    <citation type="journal article" date="2022" name="Hortic Res">
        <title>The genome of Dioscorea zingiberensis sheds light on the biosynthesis, origin and evolution of the medicinally important diosgenin saponins.</title>
        <authorList>
            <person name="Li Y."/>
            <person name="Tan C."/>
            <person name="Li Z."/>
            <person name="Guo J."/>
            <person name="Li S."/>
            <person name="Chen X."/>
            <person name="Wang C."/>
            <person name="Dai X."/>
            <person name="Yang H."/>
            <person name="Song W."/>
            <person name="Hou L."/>
            <person name="Xu J."/>
            <person name="Tong Z."/>
            <person name="Xu A."/>
            <person name="Yuan X."/>
            <person name="Wang W."/>
            <person name="Yang Q."/>
            <person name="Chen L."/>
            <person name="Sun Z."/>
            <person name="Wang K."/>
            <person name="Pan B."/>
            <person name="Chen J."/>
            <person name="Bao Y."/>
            <person name="Liu F."/>
            <person name="Qi X."/>
            <person name="Gang D.R."/>
            <person name="Wen J."/>
            <person name="Li J."/>
        </authorList>
    </citation>
    <scope>NUCLEOTIDE SEQUENCE</scope>
    <source>
        <strain evidence="2">Dzin_1.0</strain>
    </source>
</reference>
<dbReference type="AlphaFoldDB" id="A0A9D5D800"/>
<evidence type="ECO:0000256" key="1">
    <source>
        <dbReference type="SAM" id="MobiDB-lite"/>
    </source>
</evidence>
<sequence length="132" mass="14884">MGIRLPSQRTYGSSSRDGDDETPVLVSVDVMRRKLKLKLDGIIRTVITLGCKRCAEPAAERIFSNFTLLLIEYPIEEARDYVLSMEQTFTKAVVVAIRRMHSRNNMGLSKTLESKCKGDDRNAGCQLMLIQC</sequence>